<comment type="caution">
    <text evidence="3">The sequence shown here is derived from an EMBL/GenBank/DDBJ whole genome shotgun (WGS) entry which is preliminary data.</text>
</comment>
<dbReference type="EMBL" id="QGMK01000017">
    <property type="protein sequence ID" value="TVY85290.1"/>
    <property type="molecule type" value="Genomic_DNA"/>
</dbReference>
<protein>
    <recommendedName>
        <fullName evidence="2">DUF6590 domain-containing protein</fullName>
    </recommendedName>
</protein>
<feature type="compositionally biased region" description="Low complexity" evidence="1">
    <location>
        <begin position="151"/>
        <end position="162"/>
    </location>
</feature>
<organism evidence="3 4">
    <name type="scientific">Lachnellula suecica</name>
    <dbReference type="NCBI Taxonomy" id="602035"/>
    <lineage>
        <taxon>Eukaryota</taxon>
        <taxon>Fungi</taxon>
        <taxon>Dikarya</taxon>
        <taxon>Ascomycota</taxon>
        <taxon>Pezizomycotina</taxon>
        <taxon>Leotiomycetes</taxon>
        <taxon>Helotiales</taxon>
        <taxon>Lachnaceae</taxon>
        <taxon>Lachnellula</taxon>
    </lineage>
</organism>
<feature type="compositionally biased region" description="Low complexity" evidence="1">
    <location>
        <begin position="103"/>
        <end position="136"/>
    </location>
</feature>
<keyword evidence="4" id="KW-1185">Reference proteome</keyword>
<dbReference type="Proteomes" id="UP000469558">
    <property type="component" value="Unassembled WGS sequence"/>
</dbReference>
<accession>A0A8T9CMA1</accession>
<evidence type="ECO:0000313" key="3">
    <source>
        <dbReference type="EMBL" id="TVY85290.1"/>
    </source>
</evidence>
<feature type="region of interest" description="Disordered" evidence="1">
    <location>
        <begin position="39"/>
        <end position="83"/>
    </location>
</feature>
<proteinExistence type="predicted"/>
<sequence>MSNNSKGKGVDKSTSWSEWTWDSRGYYYSSRYGSEGQLQYDYRYPESTQTSQQQQQTPRTPGDNVILNPGSAPPLSASNSGSYGAQGGVYSGVSGTTILGSGTPSYQTRPTTSTYPPPDSYYTTSSASDSQSLASRAPGATYSPELTRYPSSSSNTGSFGSSAVDSPNSEYASPSRGGYDETTAAFRNLTLSGRPPVIPEQGQSAFCHIFIVAFPTDFDIDYAGSSSGAALYLPQTPSNYIKRTPNSPDKERLDPRYRCVSEKEQRKFWKVGRVFMMLWTEPAATSSTRNGTHYSTVWLEQGVYSEIRRFVIIKEGYGNSICSPIHTYNGQATLKPKLPERQQHAIIYTSRDCPPEHSYTTADGTFIKENLSKDPIKVRREQNGPEGDLGVYSRLNYSKIYTVENFVRVLNIGMVEKDVSNSGSLISNSKFHFMHSDLLLGLPKTKGVCFSYPPETFPNRAALTPQCCSGSQV</sequence>
<evidence type="ECO:0000259" key="2">
    <source>
        <dbReference type="Pfam" id="PF20233"/>
    </source>
</evidence>
<reference evidence="3 4" key="1">
    <citation type="submission" date="2018-05" db="EMBL/GenBank/DDBJ databases">
        <title>Genome sequencing and assembly of the regulated plant pathogen Lachnellula willkommii and related sister species for the development of diagnostic species identification markers.</title>
        <authorList>
            <person name="Giroux E."/>
            <person name="Bilodeau G."/>
        </authorList>
    </citation>
    <scope>NUCLEOTIDE SEQUENCE [LARGE SCALE GENOMIC DNA]</scope>
    <source>
        <strain evidence="3 4">CBS 268.59</strain>
    </source>
</reference>
<feature type="domain" description="DUF6590" evidence="2">
    <location>
        <begin position="266"/>
        <end position="418"/>
    </location>
</feature>
<evidence type="ECO:0000256" key="1">
    <source>
        <dbReference type="SAM" id="MobiDB-lite"/>
    </source>
</evidence>
<name>A0A8T9CMA1_9HELO</name>
<gene>
    <name evidence="3" type="ORF">LSUE1_G001296</name>
</gene>
<feature type="compositionally biased region" description="Polar residues" evidence="1">
    <location>
        <begin position="163"/>
        <end position="172"/>
    </location>
</feature>
<dbReference type="Pfam" id="PF20233">
    <property type="entry name" value="DUF6590"/>
    <property type="match status" value="1"/>
</dbReference>
<dbReference type="AlphaFoldDB" id="A0A8T9CMA1"/>
<feature type="compositionally biased region" description="Low complexity" evidence="1">
    <location>
        <begin position="47"/>
        <end position="57"/>
    </location>
</feature>
<dbReference type="InterPro" id="IPR046497">
    <property type="entry name" value="DUF6590"/>
</dbReference>
<dbReference type="OrthoDB" id="3559580at2759"/>
<evidence type="ECO:0000313" key="4">
    <source>
        <dbReference type="Proteomes" id="UP000469558"/>
    </source>
</evidence>
<feature type="region of interest" description="Disordered" evidence="1">
    <location>
        <begin position="101"/>
        <end position="179"/>
    </location>
</feature>